<organism evidence="2 3">
    <name type="scientific">Marasmius crinis-equi</name>
    <dbReference type="NCBI Taxonomy" id="585013"/>
    <lineage>
        <taxon>Eukaryota</taxon>
        <taxon>Fungi</taxon>
        <taxon>Dikarya</taxon>
        <taxon>Basidiomycota</taxon>
        <taxon>Agaricomycotina</taxon>
        <taxon>Agaricomycetes</taxon>
        <taxon>Agaricomycetidae</taxon>
        <taxon>Agaricales</taxon>
        <taxon>Marasmiineae</taxon>
        <taxon>Marasmiaceae</taxon>
        <taxon>Marasmius</taxon>
    </lineage>
</organism>
<evidence type="ECO:0000313" key="3">
    <source>
        <dbReference type="Proteomes" id="UP001465976"/>
    </source>
</evidence>
<feature type="region of interest" description="Disordered" evidence="1">
    <location>
        <begin position="610"/>
        <end position="645"/>
    </location>
</feature>
<protein>
    <submittedName>
        <fullName evidence="2">Uncharacterized protein</fullName>
    </submittedName>
</protein>
<feature type="compositionally biased region" description="Basic and acidic residues" evidence="1">
    <location>
        <begin position="569"/>
        <end position="578"/>
    </location>
</feature>
<dbReference type="EMBL" id="JBAHYK010000196">
    <property type="protein sequence ID" value="KAL0576822.1"/>
    <property type="molecule type" value="Genomic_DNA"/>
</dbReference>
<evidence type="ECO:0000313" key="2">
    <source>
        <dbReference type="EMBL" id="KAL0576822.1"/>
    </source>
</evidence>
<comment type="caution">
    <text evidence="2">The sequence shown here is derived from an EMBL/GenBank/DDBJ whole genome shotgun (WGS) entry which is preliminary data.</text>
</comment>
<evidence type="ECO:0000256" key="1">
    <source>
        <dbReference type="SAM" id="MobiDB-lite"/>
    </source>
</evidence>
<feature type="region of interest" description="Disordered" evidence="1">
    <location>
        <begin position="569"/>
        <end position="596"/>
    </location>
</feature>
<name>A0ABR3FNU0_9AGAR</name>
<sequence length="682" mass="77675">MRELRAQADADIRKYLRHEFTRFPELHPDAGIEESWPGEDAIDKLTINADGHFVYIKTAVKYVAGDDPYLLTPQDRLAVVLRTSETSLYPDLSTMDQLYQHILQPFMGIRERILLPVLQLIISPHINVNTGPGPTFISEHGLRCRSQNAIAKLLKLHPRQVSTILYRLQSILHVPDDDHREDVSVLHASFSDFLTDKHRSLHFHIEPLRGRVYFGMLSQCLLPILNNMTQKHAAGERMSPEITNFELYSIDVWLFVGAIFNIHEVASKEMPQDDYIPTKELLHAINEFDVYHYINMLVDRDYMCHIYTVFKDPSTYDGMDVCATVLFENMPCLRRLYLQCTECTQLVPGSLSPYPSQFCSQLSPFIENHRSLFEDGWLAKLPKICTSGTLSQLALLIAVVCSPFPIGYRYKDLVNFLNLPKDTDNSESHIPFKIYRRGTDLLDLPEGSDVEYISCEKGRIFVDGMRTLGHNLSGDFYSEAARKRGIRAFMTGQFTGLDEWNREVSMLLDLWPSVDGYSGGEDRDWTSHLEDLSFDDEDVVSSPELAIPDTKLEGPEDILDYGREFPWRLKTPPRERSGFEQPKSAGELPQTDNKEGSELCMVQDGLSVVEGDQNHEKDKVTTPQLNNEPSIKAPGSEQDQPTGLADELLSIQDAPRPPDVLKVRFLASFSKSIRALTKHYVF</sequence>
<proteinExistence type="predicted"/>
<dbReference type="Proteomes" id="UP001465976">
    <property type="component" value="Unassembled WGS sequence"/>
</dbReference>
<gene>
    <name evidence="2" type="ORF">V5O48_005163</name>
</gene>
<reference evidence="2 3" key="1">
    <citation type="submission" date="2024-02" db="EMBL/GenBank/DDBJ databases">
        <title>A draft genome for the cacao thread blight pathogen Marasmius crinis-equi.</title>
        <authorList>
            <person name="Cohen S.P."/>
            <person name="Baruah I.K."/>
            <person name="Amoako-Attah I."/>
            <person name="Bukari Y."/>
            <person name="Meinhardt L.W."/>
            <person name="Bailey B.A."/>
        </authorList>
    </citation>
    <scope>NUCLEOTIDE SEQUENCE [LARGE SCALE GENOMIC DNA]</scope>
    <source>
        <strain evidence="2 3">GH-76</strain>
    </source>
</reference>
<accession>A0ABR3FNU0</accession>
<keyword evidence="3" id="KW-1185">Reference proteome</keyword>